<evidence type="ECO:0000256" key="6">
    <source>
        <dbReference type="ARBA" id="ARBA00023034"/>
    </source>
</evidence>
<protein>
    <recommendedName>
        <fullName evidence="9">CWH43-like N-terminal domain-containing protein</fullName>
    </recommendedName>
</protein>
<organism evidence="10 11">
    <name type="scientific">Dictyostelium firmibasis</name>
    <dbReference type="NCBI Taxonomy" id="79012"/>
    <lineage>
        <taxon>Eukaryota</taxon>
        <taxon>Amoebozoa</taxon>
        <taxon>Evosea</taxon>
        <taxon>Eumycetozoa</taxon>
        <taxon>Dictyostelia</taxon>
        <taxon>Dictyosteliales</taxon>
        <taxon>Dictyosteliaceae</taxon>
        <taxon>Dictyostelium</taxon>
    </lineage>
</organism>
<evidence type="ECO:0000313" key="10">
    <source>
        <dbReference type="EMBL" id="KAK5578788.1"/>
    </source>
</evidence>
<feature type="transmembrane region" description="Helical" evidence="8">
    <location>
        <begin position="12"/>
        <end position="34"/>
    </location>
</feature>
<keyword evidence="5 8" id="KW-1133">Transmembrane helix</keyword>
<comment type="subcellular location">
    <subcellularLocation>
        <location evidence="1">Golgi apparatus membrane</location>
        <topology evidence="1">Multi-pass membrane protein</topology>
    </subcellularLocation>
</comment>
<sequence>MTFKLSASLLPLSYGIIAMGSFVSTLFLACYLHFERVTKNHCKMYEFLPSISSTIGDFSPEMNVYRYGMALTSGLRLGTIYLNHHVSTEEKNNLLAQSNSGRKSFTSSSVLESVRRLGYLIPMSTVFDTIRVFSAGGWIYISSSEHLFSHQVGFVSYVIFSFLYMYTHCAVLYHTKIKFRPGFENQSISSIIFKGNYSPRTQKDLFSFKWKAILGIAHFLLFVGSLKYFVDHTFYCVYLSYSKYSIFEWLLATTNILYDTLTYLDFDGLYFTLHREKKSSI</sequence>
<keyword evidence="6" id="KW-0333">Golgi apparatus</keyword>
<dbReference type="EMBL" id="JAVFKY010000003">
    <property type="protein sequence ID" value="KAK5578788.1"/>
    <property type="molecule type" value="Genomic_DNA"/>
</dbReference>
<feature type="transmembrane region" description="Helical" evidence="8">
    <location>
        <begin position="117"/>
        <end position="141"/>
    </location>
</feature>
<evidence type="ECO:0000313" key="11">
    <source>
        <dbReference type="Proteomes" id="UP001344447"/>
    </source>
</evidence>
<evidence type="ECO:0000256" key="2">
    <source>
        <dbReference type="ARBA" id="ARBA00007414"/>
    </source>
</evidence>
<dbReference type="PANTHER" id="PTHR12892">
    <property type="entry name" value="FGF RECEPTOR ACTIVATING PROTEIN 1"/>
    <property type="match status" value="1"/>
</dbReference>
<dbReference type="GO" id="GO:0006506">
    <property type="term" value="P:GPI anchor biosynthetic process"/>
    <property type="evidence" value="ECO:0007669"/>
    <property type="project" value="UniProtKB-KW"/>
</dbReference>
<keyword evidence="3" id="KW-0337">GPI-anchor biosynthesis</keyword>
<evidence type="ECO:0000259" key="9">
    <source>
        <dbReference type="Pfam" id="PF10277"/>
    </source>
</evidence>
<accession>A0AAN7U042</accession>
<dbReference type="Proteomes" id="UP001344447">
    <property type="component" value="Unassembled WGS sequence"/>
</dbReference>
<evidence type="ECO:0000256" key="1">
    <source>
        <dbReference type="ARBA" id="ARBA00004653"/>
    </source>
</evidence>
<dbReference type="PANTHER" id="PTHR12892:SF11">
    <property type="entry name" value="POST-GPI ATTACHMENT TO PROTEINS FACTOR 2"/>
    <property type="match status" value="1"/>
</dbReference>
<feature type="transmembrane region" description="Helical" evidence="8">
    <location>
        <begin position="153"/>
        <end position="173"/>
    </location>
</feature>
<dbReference type="GO" id="GO:0005789">
    <property type="term" value="C:endoplasmic reticulum membrane"/>
    <property type="evidence" value="ECO:0007669"/>
    <property type="project" value="TreeGrafter"/>
</dbReference>
<reference evidence="10 11" key="1">
    <citation type="submission" date="2023-11" db="EMBL/GenBank/DDBJ databases">
        <title>Dfirmibasis_genome.</title>
        <authorList>
            <person name="Edelbroek B."/>
            <person name="Kjellin J."/>
            <person name="Jerlstrom-Hultqvist J."/>
            <person name="Soderbom F."/>
        </authorList>
    </citation>
    <scope>NUCLEOTIDE SEQUENCE [LARGE SCALE GENOMIC DNA]</scope>
    <source>
        <strain evidence="10 11">TNS-C-14</strain>
    </source>
</reference>
<evidence type="ECO:0000256" key="5">
    <source>
        <dbReference type="ARBA" id="ARBA00022989"/>
    </source>
</evidence>
<dbReference type="GO" id="GO:0000139">
    <property type="term" value="C:Golgi membrane"/>
    <property type="evidence" value="ECO:0007669"/>
    <property type="project" value="UniProtKB-SubCell"/>
</dbReference>
<dbReference type="PROSITE" id="PS51257">
    <property type="entry name" value="PROKAR_LIPOPROTEIN"/>
    <property type="match status" value="1"/>
</dbReference>
<name>A0AAN7U042_9MYCE</name>
<keyword evidence="11" id="KW-1185">Reference proteome</keyword>
<dbReference type="InterPro" id="IPR019402">
    <property type="entry name" value="CWH43_N"/>
</dbReference>
<comment type="caution">
    <text evidence="10">The sequence shown here is derived from an EMBL/GenBank/DDBJ whole genome shotgun (WGS) entry which is preliminary data.</text>
</comment>
<evidence type="ECO:0000256" key="4">
    <source>
        <dbReference type="ARBA" id="ARBA00022692"/>
    </source>
</evidence>
<gene>
    <name evidence="10" type="ORF">RB653_008461</name>
</gene>
<dbReference type="AlphaFoldDB" id="A0AAN7U042"/>
<dbReference type="Pfam" id="PF10277">
    <property type="entry name" value="Frag1"/>
    <property type="match status" value="1"/>
</dbReference>
<comment type="similarity">
    <text evidence="2">Belongs to the PGAP2 family.</text>
</comment>
<keyword evidence="4 8" id="KW-0812">Transmembrane</keyword>
<keyword evidence="7 8" id="KW-0472">Membrane</keyword>
<feature type="domain" description="CWH43-like N-terminal" evidence="9">
    <location>
        <begin position="7"/>
        <end position="268"/>
    </location>
</feature>
<evidence type="ECO:0000256" key="3">
    <source>
        <dbReference type="ARBA" id="ARBA00022502"/>
    </source>
</evidence>
<evidence type="ECO:0000256" key="8">
    <source>
        <dbReference type="SAM" id="Phobius"/>
    </source>
</evidence>
<feature type="transmembrane region" description="Helical" evidence="8">
    <location>
        <begin position="210"/>
        <end position="229"/>
    </location>
</feature>
<evidence type="ECO:0000256" key="7">
    <source>
        <dbReference type="ARBA" id="ARBA00023136"/>
    </source>
</evidence>
<dbReference type="InterPro" id="IPR039545">
    <property type="entry name" value="PGAP2"/>
</dbReference>
<proteinExistence type="inferred from homology"/>
<feature type="transmembrane region" description="Helical" evidence="8">
    <location>
        <begin position="249"/>
        <end position="273"/>
    </location>
</feature>